<sequence length="184" mass="21174">MDITIRKVEMTQTLEREKVKVDAKQIEALIHAAVRKIAGDKENDICRYLPVDTGGYIHHFTMRKLKVEDPIELAGLIQKYIIDPEAPALVTPKPRAARGSRKRRDQFQFSKQDIERMLNMARLAGDKDMVRKLTPKKDLRTIKRELIASIRHGKIDPELWNLYVEVITSHHNQMNAIPTSTALV</sequence>
<dbReference type="AlphaFoldDB" id="A0A0C1EIB6"/>
<organism evidence="1 2">
    <name type="scientific">Parachlamydia acanthamoebae</name>
    <dbReference type="NCBI Taxonomy" id="83552"/>
    <lineage>
        <taxon>Bacteria</taxon>
        <taxon>Pseudomonadati</taxon>
        <taxon>Chlamydiota</taxon>
        <taxon>Chlamydiia</taxon>
        <taxon>Parachlamydiales</taxon>
        <taxon>Parachlamydiaceae</taxon>
        <taxon>Parachlamydia</taxon>
    </lineage>
</organism>
<protein>
    <submittedName>
        <fullName evidence="1">Uncharacterized protein</fullName>
    </submittedName>
</protein>
<evidence type="ECO:0000313" key="2">
    <source>
        <dbReference type="Proteomes" id="UP000031307"/>
    </source>
</evidence>
<accession>A0A0C1EIB6</accession>
<proteinExistence type="predicted"/>
<gene>
    <name evidence="1" type="ORF">DB43_AK00290</name>
</gene>
<dbReference type="Proteomes" id="UP000031307">
    <property type="component" value="Unassembled WGS sequence"/>
</dbReference>
<evidence type="ECO:0000313" key="1">
    <source>
        <dbReference type="EMBL" id="KIA76369.1"/>
    </source>
</evidence>
<dbReference type="EMBL" id="JSAM01000121">
    <property type="protein sequence ID" value="KIA76369.1"/>
    <property type="molecule type" value="Genomic_DNA"/>
</dbReference>
<dbReference type="PATRIC" id="fig|83552.4.peg.2509"/>
<comment type="caution">
    <text evidence="1">The sequence shown here is derived from an EMBL/GenBank/DDBJ whole genome shotgun (WGS) entry which is preliminary data.</text>
</comment>
<reference evidence="1 2" key="1">
    <citation type="journal article" date="2014" name="Mol. Biol. Evol.">
        <title>Massive expansion of Ubiquitination-related gene families within the Chlamydiae.</title>
        <authorList>
            <person name="Domman D."/>
            <person name="Collingro A."/>
            <person name="Lagkouvardos I."/>
            <person name="Gehre L."/>
            <person name="Weinmaier T."/>
            <person name="Rattei T."/>
            <person name="Subtil A."/>
            <person name="Horn M."/>
        </authorList>
    </citation>
    <scope>NUCLEOTIDE SEQUENCE [LARGE SCALE GENOMIC DNA]</scope>
    <source>
        <strain evidence="1 2">OEW1</strain>
    </source>
</reference>
<name>A0A0C1EIB6_9BACT</name>